<dbReference type="InterPro" id="IPR021508">
    <property type="entry name" value="Gp17-like"/>
</dbReference>
<gene>
    <name evidence="1" type="ORF">EpCFBP13511_00220</name>
</gene>
<proteinExistence type="predicted"/>
<evidence type="ECO:0000313" key="1">
    <source>
        <dbReference type="EMBL" id="TKJ94826.1"/>
    </source>
</evidence>
<evidence type="ECO:0000313" key="2">
    <source>
        <dbReference type="Proteomes" id="UP000306393"/>
    </source>
</evidence>
<evidence type="ECO:0008006" key="3">
    <source>
        <dbReference type="Google" id="ProtNLM"/>
    </source>
</evidence>
<organism evidence="1 2">
    <name type="scientific">Erwinia persicina</name>
    <dbReference type="NCBI Taxonomy" id="55211"/>
    <lineage>
        <taxon>Bacteria</taxon>
        <taxon>Pseudomonadati</taxon>
        <taxon>Pseudomonadota</taxon>
        <taxon>Gammaproteobacteria</taxon>
        <taxon>Enterobacterales</taxon>
        <taxon>Erwiniaceae</taxon>
        <taxon>Erwinia</taxon>
    </lineage>
</organism>
<dbReference type="RefSeq" id="WP_137268466.1">
    <property type="nucleotide sequence ID" value="NZ_QGAC01000001.1"/>
</dbReference>
<comment type="caution">
    <text evidence="1">The sequence shown here is derived from an EMBL/GenBank/DDBJ whole genome shotgun (WGS) entry which is preliminary data.</text>
</comment>
<dbReference type="STRING" id="1219360.GCA_001571305_04195"/>
<dbReference type="AlphaFoldDB" id="A0A4U3FNU5"/>
<dbReference type="EMBL" id="QGAC01000001">
    <property type="protein sequence ID" value="TKJ94826.1"/>
    <property type="molecule type" value="Genomic_DNA"/>
</dbReference>
<accession>A0A4U3FNU5</accession>
<dbReference type="Proteomes" id="UP000306393">
    <property type="component" value="Unassembled WGS sequence"/>
</dbReference>
<sequence length="121" mass="13804">MIAPIFTTCAASADVRALLGDTTLRLYPFGKNPETPTYPYAVWQNITGEPENYLGTRPDADSYTLQVDIYASTDSEVIAVARALRDAIEPRAYITRWGEQEQDSETKRYRYSFDVDWIVLR</sequence>
<protein>
    <recommendedName>
        <fullName evidence="3">DUF3168 domain-containing protein</fullName>
    </recommendedName>
</protein>
<name>A0A4U3FNU5_9GAMM</name>
<dbReference type="Pfam" id="PF11367">
    <property type="entry name" value="Tail_completion_gp17"/>
    <property type="match status" value="1"/>
</dbReference>
<dbReference type="OrthoDB" id="5739856at2"/>
<reference evidence="1 2" key="1">
    <citation type="journal article" date="2019" name="Sci. Rep.">
        <title>Differences in resource use lead to coexistence of seed-transmitted microbial populations.</title>
        <authorList>
            <person name="Torres-Cortes G."/>
            <person name="Garcia B.J."/>
            <person name="Compant S."/>
            <person name="Rezki S."/>
            <person name="Jones P."/>
            <person name="Preveaux A."/>
            <person name="Briand M."/>
            <person name="Roulet A."/>
            <person name="Bouchez O."/>
            <person name="Jacobson D."/>
            <person name="Barret M."/>
        </authorList>
    </citation>
    <scope>NUCLEOTIDE SEQUENCE [LARGE SCALE GENOMIC DNA]</scope>
    <source>
        <strain evidence="1 2">CFBP13511</strain>
    </source>
</reference>